<proteinExistence type="predicted"/>
<accession>A0A850TD71</accession>
<keyword evidence="3" id="KW-1185">Reference proteome</keyword>
<sequence>MKKMIISVLAKDRPGIIASVTSDLYELGCNLENVNQMILQNQFAGFFITQVPKGLSCETIRQELALKEEDRGLTIHVRPLEEETQAPVSEKEIFLITTSGPDQKGLVAQLSSIISSFGANIVNMKAVFMGGSNPNENVMSYQVLVTKEIDAPAMFAALKEKANELNLDIRIQHKNIFDVTNKI</sequence>
<feature type="domain" description="ACT" evidence="1">
    <location>
        <begin position="5"/>
        <end position="85"/>
    </location>
</feature>
<reference evidence="2 3" key="1">
    <citation type="submission" date="2020-06" db="EMBL/GenBank/DDBJ databases">
        <title>High-quality draft genome of sulfate reducer Desulfobacter latus type strain AcrS2 isolated from marine sediment.</title>
        <authorList>
            <person name="Hoppe M."/>
            <person name="Larsen C.K."/>
            <person name="Marshall I.P.G."/>
            <person name="Schramm A."/>
            <person name="Marietou A.G."/>
        </authorList>
    </citation>
    <scope>NUCLEOTIDE SEQUENCE [LARGE SCALE GENOMIC DNA]</scope>
    <source>
        <strain evidence="2 3">AcRS2</strain>
    </source>
</reference>
<evidence type="ECO:0000313" key="2">
    <source>
        <dbReference type="EMBL" id="NWH05366.1"/>
    </source>
</evidence>
<name>A0A850TD71_9BACT</name>
<dbReference type="InterPro" id="IPR002912">
    <property type="entry name" value="ACT_dom"/>
</dbReference>
<organism evidence="2 3">
    <name type="scientific">Desulfobacter latus</name>
    <dbReference type="NCBI Taxonomy" id="2292"/>
    <lineage>
        <taxon>Bacteria</taxon>
        <taxon>Pseudomonadati</taxon>
        <taxon>Thermodesulfobacteriota</taxon>
        <taxon>Desulfobacteria</taxon>
        <taxon>Desulfobacterales</taxon>
        <taxon>Desulfobacteraceae</taxon>
        <taxon>Desulfobacter</taxon>
    </lineage>
</organism>
<evidence type="ECO:0000259" key="1">
    <source>
        <dbReference type="PROSITE" id="PS51671"/>
    </source>
</evidence>
<feature type="domain" description="ACT" evidence="1">
    <location>
        <begin position="95"/>
        <end position="172"/>
    </location>
</feature>
<dbReference type="Proteomes" id="UP000553343">
    <property type="component" value="Unassembled WGS sequence"/>
</dbReference>
<dbReference type="EMBL" id="JACADJ010000032">
    <property type="protein sequence ID" value="NWH05366.1"/>
    <property type="molecule type" value="Genomic_DNA"/>
</dbReference>
<gene>
    <name evidence="2" type="ORF">HXW94_10265</name>
</gene>
<dbReference type="InterPro" id="IPR045865">
    <property type="entry name" value="ACT-like_dom_sf"/>
</dbReference>
<evidence type="ECO:0000313" key="3">
    <source>
        <dbReference type="Proteomes" id="UP000553343"/>
    </source>
</evidence>
<dbReference type="Pfam" id="PF13740">
    <property type="entry name" value="ACT_6"/>
    <property type="match status" value="2"/>
</dbReference>
<dbReference type="RefSeq" id="WP_178366822.1">
    <property type="nucleotide sequence ID" value="NZ_JACADJ010000032.1"/>
</dbReference>
<dbReference type="InterPro" id="IPR050990">
    <property type="entry name" value="UPF0237/GcvR_regulator"/>
</dbReference>
<dbReference type="PANTHER" id="PTHR34875">
    <property type="entry name" value="UPF0237 PROTEIN MJ1558"/>
    <property type="match status" value="1"/>
</dbReference>
<dbReference type="AlphaFoldDB" id="A0A850TD71"/>
<dbReference type="Gene3D" id="3.30.70.260">
    <property type="match status" value="2"/>
</dbReference>
<dbReference type="PANTHER" id="PTHR34875:SF6">
    <property type="entry name" value="UPF0237 PROTEIN MJ1558"/>
    <property type="match status" value="1"/>
</dbReference>
<dbReference type="SUPFAM" id="SSF55021">
    <property type="entry name" value="ACT-like"/>
    <property type="match status" value="2"/>
</dbReference>
<dbReference type="PROSITE" id="PS51671">
    <property type="entry name" value="ACT"/>
    <property type="match status" value="2"/>
</dbReference>
<comment type="caution">
    <text evidence="2">The sequence shown here is derived from an EMBL/GenBank/DDBJ whole genome shotgun (WGS) entry which is preliminary data.</text>
</comment>
<protein>
    <submittedName>
        <fullName evidence="2">Amino acid-binding protein</fullName>
    </submittedName>
</protein>